<gene>
    <name evidence="2" type="ORF">M3P05_20650</name>
</gene>
<dbReference type="RefSeq" id="WP_249702035.1">
    <property type="nucleotide sequence ID" value="NZ_JAMFLX010000136.1"/>
</dbReference>
<accession>A0ABT0PLR4</accession>
<comment type="caution">
    <text evidence="2">The sequence shown here is derived from an EMBL/GenBank/DDBJ whole genome shotgun (WGS) entry which is preliminary data.</text>
</comment>
<feature type="domain" description="N-acetyltransferase" evidence="1">
    <location>
        <begin position="28"/>
        <end position="177"/>
    </location>
</feature>
<keyword evidence="3" id="KW-1185">Reference proteome</keyword>
<dbReference type="Pfam" id="PF00583">
    <property type="entry name" value="Acetyltransf_1"/>
    <property type="match status" value="1"/>
</dbReference>
<dbReference type="Gene3D" id="3.40.630.30">
    <property type="match status" value="1"/>
</dbReference>
<proteinExistence type="predicted"/>
<evidence type="ECO:0000313" key="2">
    <source>
        <dbReference type="EMBL" id="MCL6272330.1"/>
    </source>
</evidence>
<protein>
    <submittedName>
        <fullName evidence="2">GNAT family N-acetyltransferase</fullName>
    </submittedName>
</protein>
<evidence type="ECO:0000313" key="3">
    <source>
        <dbReference type="Proteomes" id="UP001203338"/>
    </source>
</evidence>
<dbReference type="PROSITE" id="PS51186">
    <property type="entry name" value="GNAT"/>
    <property type="match status" value="1"/>
</dbReference>
<name>A0ABT0PLR4_9GAMM</name>
<evidence type="ECO:0000259" key="1">
    <source>
        <dbReference type="PROSITE" id="PS51186"/>
    </source>
</evidence>
<dbReference type="SUPFAM" id="SSF55729">
    <property type="entry name" value="Acyl-CoA N-acyltransferases (Nat)"/>
    <property type="match status" value="1"/>
</dbReference>
<dbReference type="InterPro" id="IPR000182">
    <property type="entry name" value="GNAT_dom"/>
</dbReference>
<dbReference type="InterPro" id="IPR016181">
    <property type="entry name" value="Acyl_CoA_acyltransferase"/>
</dbReference>
<organism evidence="2 3">
    <name type="scientific">Parendozoicomonas callyspongiae</name>
    <dbReference type="NCBI Taxonomy" id="2942213"/>
    <lineage>
        <taxon>Bacteria</taxon>
        <taxon>Pseudomonadati</taxon>
        <taxon>Pseudomonadota</taxon>
        <taxon>Gammaproteobacteria</taxon>
        <taxon>Oceanospirillales</taxon>
        <taxon>Endozoicomonadaceae</taxon>
        <taxon>Parendozoicomonas</taxon>
    </lineage>
</organism>
<sequence>MEAIGKNLSPLIFPEKINKEIIALGYKVRVRTDVKSELYKDFYDFACHPEEYEAVESPPENNQGYEPKNRNCTPFIVEFLSDDSQNLVGCVASTFYHSENTDDQVLEVDFLAITPKKQRKGLGTLLMNYVIEIMKKQPVKKIILEPKDVSEQFYTKKLKMRRVVLPNTDIQMELLLKS</sequence>
<dbReference type="Proteomes" id="UP001203338">
    <property type="component" value="Unassembled WGS sequence"/>
</dbReference>
<dbReference type="EMBL" id="JAMFLX010000136">
    <property type="protein sequence ID" value="MCL6272330.1"/>
    <property type="molecule type" value="Genomic_DNA"/>
</dbReference>
<reference evidence="2 3" key="1">
    <citation type="submission" date="2022-05" db="EMBL/GenBank/DDBJ databases">
        <authorList>
            <person name="Park J.-S."/>
        </authorList>
    </citation>
    <scope>NUCLEOTIDE SEQUENCE [LARGE SCALE GENOMIC DNA]</scope>
    <source>
        <strain evidence="2 3">2012CJ34-2</strain>
    </source>
</reference>
<dbReference type="CDD" id="cd04301">
    <property type="entry name" value="NAT_SF"/>
    <property type="match status" value="1"/>
</dbReference>